<name>A0A449BJP2_9MOLU</name>
<dbReference type="STRING" id="1408416.GCA_000702765_00095"/>
<dbReference type="GO" id="GO:0005829">
    <property type="term" value="C:cytosol"/>
    <property type="evidence" value="ECO:0007669"/>
    <property type="project" value="TreeGrafter"/>
</dbReference>
<keyword evidence="3 5" id="KW-0808">Transferase</keyword>
<keyword evidence="4 5" id="KW-0648">Protein biosynthesis</keyword>
<dbReference type="InterPro" id="IPR011034">
    <property type="entry name" value="Formyl_transferase-like_C_sf"/>
</dbReference>
<dbReference type="Gene3D" id="3.40.50.12230">
    <property type="match status" value="1"/>
</dbReference>
<dbReference type="InterPro" id="IPR005793">
    <property type="entry name" value="Formyl_trans_C"/>
</dbReference>
<evidence type="ECO:0000313" key="9">
    <source>
        <dbReference type="Proteomes" id="UP000290909"/>
    </source>
</evidence>
<evidence type="ECO:0000313" key="8">
    <source>
        <dbReference type="EMBL" id="VEU82669.1"/>
    </source>
</evidence>
<sequence length="304" mass="34002">MIVFMGTPEFSVPILEMLIENGYPVGLVVTQPDKPVGRKKILTPSPVKKVALKHGIEVFQPVKLKEEYQKILDLKPKLIITAAFGQILPKALLNEIKAINVHGSLLPKYRGGAPIQYSIFNGEKETGITLMEMVYKMDAGDMIDKAVVKIEDEDDYGTLTKKLSIAGRDLLEKNLDDVLRGTYGKQKQMDEEVTFAYTIKYEDEALNFNESLLWNHNRVRGLSPLPGAHFEIGGTTVKVFKTRISDIINIEPNEIRIVNKRLIIGCKDGGLELVEIQQSGKNKLMVKDFLNGQNLFKDGGFING</sequence>
<dbReference type="SUPFAM" id="SSF53328">
    <property type="entry name" value="Formyltransferase"/>
    <property type="match status" value="1"/>
</dbReference>
<dbReference type="Proteomes" id="UP000290909">
    <property type="component" value="Chromosome"/>
</dbReference>
<dbReference type="SUPFAM" id="SSF50486">
    <property type="entry name" value="FMT C-terminal domain-like"/>
    <property type="match status" value="1"/>
</dbReference>
<dbReference type="InterPro" id="IPR005794">
    <property type="entry name" value="Fmt"/>
</dbReference>
<dbReference type="RefSeq" id="WP_035368172.1">
    <property type="nucleotide sequence ID" value="NZ_LR215050.1"/>
</dbReference>
<dbReference type="Pfam" id="PF02911">
    <property type="entry name" value="Formyl_trans_C"/>
    <property type="match status" value="1"/>
</dbReference>
<evidence type="ECO:0000256" key="4">
    <source>
        <dbReference type="ARBA" id="ARBA00022917"/>
    </source>
</evidence>
<comment type="function">
    <text evidence="5">Attaches a formyl group to the free amino group of methionyl-tRNA(fMet). The formyl group appears to play a dual role in the initiator identity of N-formylmethionyl-tRNA by promoting its recognition by IF2 and preventing the misappropriation of this tRNA by the elongation apparatus.</text>
</comment>
<evidence type="ECO:0000256" key="3">
    <source>
        <dbReference type="ARBA" id="ARBA00022679"/>
    </source>
</evidence>
<dbReference type="PANTHER" id="PTHR11138:SF5">
    <property type="entry name" value="METHIONYL-TRNA FORMYLTRANSFERASE, MITOCHONDRIAL"/>
    <property type="match status" value="1"/>
</dbReference>
<feature type="domain" description="Formyl transferase N-terminal" evidence="6">
    <location>
        <begin position="2"/>
        <end position="170"/>
    </location>
</feature>
<evidence type="ECO:0000256" key="5">
    <source>
        <dbReference type="HAMAP-Rule" id="MF_00182"/>
    </source>
</evidence>
<dbReference type="EMBL" id="LR215050">
    <property type="protein sequence ID" value="VEU82669.1"/>
    <property type="molecule type" value="Genomic_DNA"/>
</dbReference>
<protein>
    <recommendedName>
        <fullName evidence="2 5">Methionyl-tRNA formyltransferase</fullName>
        <ecNumber evidence="2 5">2.1.2.9</ecNumber>
    </recommendedName>
</protein>
<dbReference type="InterPro" id="IPR036477">
    <property type="entry name" value="Formyl_transf_N_sf"/>
</dbReference>
<dbReference type="NCBIfam" id="TIGR00460">
    <property type="entry name" value="fmt"/>
    <property type="match status" value="1"/>
</dbReference>
<dbReference type="CDD" id="cd08704">
    <property type="entry name" value="Met_tRNA_FMT_C"/>
    <property type="match status" value="1"/>
</dbReference>
<dbReference type="KEGG" id="ahk:NCTC10172_00689"/>
<gene>
    <name evidence="5 8" type="primary">fmt</name>
    <name evidence="8" type="ORF">NCTC10172_00689</name>
</gene>
<dbReference type="HAMAP" id="MF_00182">
    <property type="entry name" value="Formyl_trans"/>
    <property type="match status" value="1"/>
</dbReference>
<evidence type="ECO:0000259" key="6">
    <source>
        <dbReference type="Pfam" id="PF00551"/>
    </source>
</evidence>
<evidence type="ECO:0000256" key="2">
    <source>
        <dbReference type="ARBA" id="ARBA00012261"/>
    </source>
</evidence>
<dbReference type="GO" id="GO:0004479">
    <property type="term" value="F:methionyl-tRNA formyltransferase activity"/>
    <property type="evidence" value="ECO:0007669"/>
    <property type="project" value="UniProtKB-UniRule"/>
</dbReference>
<accession>A0A449BJP2</accession>
<dbReference type="InterPro" id="IPR002376">
    <property type="entry name" value="Formyl_transf_N"/>
</dbReference>
<feature type="domain" description="Formyl transferase C-terminal" evidence="7">
    <location>
        <begin position="199"/>
        <end position="294"/>
    </location>
</feature>
<dbReference type="EC" id="2.1.2.9" evidence="2 5"/>
<reference evidence="8 9" key="1">
    <citation type="submission" date="2019-01" db="EMBL/GenBank/DDBJ databases">
        <authorList>
            <consortium name="Pathogen Informatics"/>
        </authorList>
    </citation>
    <scope>NUCLEOTIDE SEQUENCE [LARGE SCALE GENOMIC DNA]</scope>
    <source>
        <strain evidence="8 9">NCTC10172</strain>
    </source>
</reference>
<comment type="similarity">
    <text evidence="1 5">Belongs to the Fmt family.</text>
</comment>
<feature type="binding site" evidence="5">
    <location>
        <begin position="104"/>
        <end position="107"/>
    </location>
    <ligand>
        <name>(6S)-5,6,7,8-tetrahydrofolate</name>
        <dbReference type="ChEBI" id="CHEBI:57453"/>
    </ligand>
</feature>
<dbReference type="AlphaFoldDB" id="A0A449BJP2"/>
<keyword evidence="9" id="KW-1185">Reference proteome</keyword>
<organism evidence="8 9">
    <name type="scientific">Acholeplasma hippikon</name>
    <dbReference type="NCBI Taxonomy" id="264636"/>
    <lineage>
        <taxon>Bacteria</taxon>
        <taxon>Bacillati</taxon>
        <taxon>Mycoplasmatota</taxon>
        <taxon>Mollicutes</taxon>
        <taxon>Acholeplasmatales</taxon>
        <taxon>Acholeplasmataceae</taxon>
        <taxon>Acholeplasma</taxon>
    </lineage>
</organism>
<proteinExistence type="inferred from homology"/>
<dbReference type="InterPro" id="IPR041711">
    <property type="entry name" value="Met-tRNA-FMT_N"/>
</dbReference>
<comment type="catalytic activity">
    <reaction evidence="5">
        <text>L-methionyl-tRNA(fMet) + (6R)-10-formyltetrahydrofolate = N-formyl-L-methionyl-tRNA(fMet) + (6S)-5,6,7,8-tetrahydrofolate + H(+)</text>
        <dbReference type="Rhea" id="RHEA:24380"/>
        <dbReference type="Rhea" id="RHEA-COMP:9952"/>
        <dbReference type="Rhea" id="RHEA-COMP:9953"/>
        <dbReference type="ChEBI" id="CHEBI:15378"/>
        <dbReference type="ChEBI" id="CHEBI:57453"/>
        <dbReference type="ChEBI" id="CHEBI:78530"/>
        <dbReference type="ChEBI" id="CHEBI:78844"/>
        <dbReference type="ChEBI" id="CHEBI:195366"/>
        <dbReference type="EC" id="2.1.2.9"/>
    </reaction>
</comment>
<evidence type="ECO:0000256" key="1">
    <source>
        <dbReference type="ARBA" id="ARBA00010699"/>
    </source>
</evidence>
<dbReference type="Pfam" id="PF00551">
    <property type="entry name" value="Formyl_trans_N"/>
    <property type="match status" value="1"/>
</dbReference>
<dbReference type="CDD" id="cd08646">
    <property type="entry name" value="FMT_core_Met-tRNA-FMT_N"/>
    <property type="match status" value="1"/>
</dbReference>
<dbReference type="InterPro" id="IPR044135">
    <property type="entry name" value="Met-tRNA-FMT_C"/>
</dbReference>
<dbReference type="PANTHER" id="PTHR11138">
    <property type="entry name" value="METHIONYL-TRNA FORMYLTRANSFERASE"/>
    <property type="match status" value="1"/>
</dbReference>
<evidence type="ECO:0000259" key="7">
    <source>
        <dbReference type="Pfam" id="PF02911"/>
    </source>
</evidence>